<name>A0A3B0SUY8_9ZZZZ</name>
<organism evidence="3">
    <name type="scientific">hydrothermal vent metagenome</name>
    <dbReference type="NCBI Taxonomy" id="652676"/>
    <lineage>
        <taxon>unclassified sequences</taxon>
        <taxon>metagenomes</taxon>
        <taxon>ecological metagenomes</taxon>
    </lineage>
</organism>
<dbReference type="Pfam" id="PF05991">
    <property type="entry name" value="NYN_YacP"/>
    <property type="match status" value="1"/>
</dbReference>
<evidence type="ECO:0000256" key="1">
    <source>
        <dbReference type="SAM" id="Coils"/>
    </source>
</evidence>
<protein>
    <submittedName>
        <fullName evidence="3">Uncharacterized protein</fullName>
    </submittedName>
</protein>
<dbReference type="InterPro" id="IPR010298">
    <property type="entry name" value="YacP-like"/>
</dbReference>
<reference evidence="3" key="1">
    <citation type="submission" date="2018-06" db="EMBL/GenBank/DDBJ databases">
        <authorList>
            <person name="Zhirakovskaya E."/>
        </authorList>
    </citation>
    <scope>NUCLEOTIDE SEQUENCE</scope>
</reference>
<evidence type="ECO:0000313" key="3">
    <source>
        <dbReference type="EMBL" id="VAW09328.1"/>
    </source>
</evidence>
<gene>
    <name evidence="3" type="ORF">MNBD_ACTINO02-3264</name>
</gene>
<evidence type="ECO:0000256" key="2">
    <source>
        <dbReference type="SAM" id="MobiDB-lite"/>
    </source>
</evidence>
<sequence length="404" mass="43618">MKRFWVTHARTFSDVVTTARTVLRDLELDDVPAALRPVERYSGGTLPPPLAGTLLNALVENEWFRSQVADRGPYDDVVVQAFVEQPPGWWEAVVTRIVDSQVASSADEAKSHADRLAAATAQLAEAKRRIDQLRQDHTAAERAERADDKLEALQRRVRDLEREAAGHAGAVDKVAAALASARDEVAVLLNERDTAKSDVRALKSERATLLRRVEQGGVERDRTDPVRFARELDQLVALARSVGSSGPGSSSDSAGDSGADAHALPPGVRPDDAAAVAWLLDHASGTQWVIDGYNLSFALGKAMADPAEARREVERRLAKLARLAGSGAVLVVFDSALQGERAVRSGRLVDVFFAPSHQSADDAIVERAADPGTIVVSNDRELRERSEAKGALVLWSDALVAWLG</sequence>
<accession>A0A3B0SUY8</accession>
<keyword evidence="1" id="KW-0175">Coiled coil</keyword>
<feature type="coiled-coil region" evidence="1">
    <location>
        <begin position="109"/>
        <end position="212"/>
    </location>
</feature>
<dbReference type="Gene3D" id="1.10.287.1490">
    <property type="match status" value="1"/>
</dbReference>
<proteinExistence type="predicted"/>
<feature type="compositionally biased region" description="Low complexity" evidence="2">
    <location>
        <begin position="241"/>
        <end position="261"/>
    </location>
</feature>
<dbReference type="EMBL" id="UOEK01000558">
    <property type="protein sequence ID" value="VAW09328.1"/>
    <property type="molecule type" value="Genomic_DNA"/>
</dbReference>
<dbReference type="AlphaFoldDB" id="A0A3B0SUY8"/>
<feature type="region of interest" description="Disordered" evidence="2">
    <location>
        <begin position="241"/>
        <end position="266"/>
    </location>
</feature>